<feature type="compositionally biased region" description="Low complexity" evidence="4">
    <location>
        <begin position="494"/>
        <end position="515"/>
    </location>
</feature>
<evidence type="ECO:0000256" key="4">
    <source>
        <dbReference type="SAM" id="MobiDB-lite"/>
    </source>
</evidence>
<sequence>MSSLFKRSSRDRDKKQPKGRVASSSSASPGFTFNELNAPTKVIQATHSYIAQRPGELSFKAGDFFHILNSTDSSAQWIEAHNPIKNVKGKVPSAYFKVFEKTHNSVAGQAAGGRLSGNSSTSSNSLQKQQSDSHDSHLSVTSQKKVAPLPSLYGRVLYDFQAERPDELSVFAGDSVIICAHHDYEWFIGKFLDKIGEPGLIPVTYVQLFDITTRVPYRESTKQVIEQEHLPTVDEWKTIKNKHKASARAVGSAASTTNRNQQHEVYESLSRSSSTTNRYQQQELSKTHAVSINIESFSNTNGKYWYLVRVVLSNGTVRNLCRYYEDFFNFHQAVLSTWPREGGRFDTNERKDRIIPFIPGPLIDVSESLCHKRLIDLDVYLKTTIQLPDYISKSKLINSFFEIKDGDQEFSDQSQVRHMEGVIKPSRSPPSMIILNWSESSQAAHQAPALELSKSSSAGSGNNTRNSQYQQDRLSQYENTKNGPPYAAKSGAPSQQQKRLSSLSSNNSNGNLKGSSEQQSLKLKLKFYYKDDIFAISVPTTITLLQLKELIVPRIDESEEVDIVERLIISEKGKDAAITNDQELWECNGFVDKGKFEVFV</sequence>
<dbReference type="SUPFAM" id="SSF54277">
    <property type="entry name" value="CAD &amp; PB1 domains"/>
    <property type="match status" value="1"/>
</dbReference>
<evidence type="ECO:0000313" key="7">
    <source>
        <dbReference type="EMBL" id="ODV86848.1"/>
    </source>
</evidence>
<keyword evidence="8" id="KW-1185">Reference proteome</keyword>
<proteinExistence type="predicted"/>
<dbReference type="Gene3D" id="2.30.30.40">
    <property type="entry name" value="SH3 Domains"/>
    <property type="match status" value="2"/>
</dbReference>
<accession>A0A1E4T5A7</accession>
<evidence type="ECO:0000313" key="8">
    <source>
        <dbReference type="Proteomes" id="UP000094801"/>
    </source>
</evidence>
<feature type="compositionally biased region" description="Low complexity" evidence="4">
    <location>
        <begin position="116"/>
        <end position="130"/>
    </location>
</feature>
<evidence type="ECO:0008006" key="9">
    <source>
        <dbReference type="Google" id="ProtNLM"/>
    </source>
</evidence>
<dbReference type="PROSITE" id="PS50002">
    <property type="entry name" value="SH3"/>
    <property type="match status" value="2"/>
</dbReference>
<dbReference type="PROSITE" id="PS50195">
    <property type="entry name" value="PX"/>
    <property type="match status" value="1"/>
</dbReference>
<dbReference type="OrthoDB" id="548867at2759"/>
<dbReference type="InterPro" id="IPR051228">
    <property type="entry name" value="NADPH_Oxidase/PX-Domain"/>
</dbReference>
<keyword evidence="1 3" id="KW-0728">SH3 domain</keyword>
<dbReference type="CDD" id="cd11879">
    <property type="entry name" value="SH3_Bem1p_2"/>
    <property type="match status" value="1"/>
</dbReference>
<keyword evidence="2" id="KW-0677">Repeat</keyword>
<dbReference type="SMART" id="SM00312">
    <property type="entry name" value="PX"/>
    <property type="match status" value="1"/>
</dbReference>
<protein>
    <recommendedName>
        <fullName evidence="9">Bud emergence protein 1</fullName>
    </recommendedName>
</protein>
<evidence type="ECO:0000259" key="6">
    <source>
        <dbReference type="PROSITE" id="PS50195"/>
    </source>
</evidence>
<evidence type="ECO:0000256" key="3">
    <source>
        <dbReference type="PROSITE-ProRule" id="PRU00192"/>
    </source>
</evidence>
<dbReference type="Gene3D" id="3.30.1520.10">
    <property type="entry name" value="Phox-like domain"/>
    <property type="match status" value="1"/>
</dbReference>
<dbReference type="GO" id="GO:0035091">
    <property type="term" value="F:phosphatidylinositol binding"/>
    <property type="evidence" value="ECO:0007669"/>
    <property type="project" value="InterPro"/>
</dbReference>
<organism evidence="7 8">
    <name type="scientific">[Candida] arabinofermentans NRRL YB-2248</name>
    <dbReference type="NCBI Taxonomy" id="983967"/>
    <lineage>
        <taxon>Eukaryota</taxon>
        <taxon>Fungi</taxon>
        <taxon>Dikarya</taxon>
        <taxon>Ascomycota</taxon>
        <taxon>Saccharomycotina</taxon>
        <taxon>Pichiomycetes</taxon>
        <taxon>Pichiales</taxon>
        <taxon>Pichiaceae</taxon>
        <taxon>Ogataea</taxon>
        <taxon>Ogataea/Candida clade</taxon>
    </lineage>
</organism>
<feature type="domain" description="SH3" evidence="5">
    <location>
        <begin position="38"/>
        <end position="101"/>
    </location>
</feature>
<dbReference type="InterPro" id="IPR035549">
    <property type="entry name" value="Bem1/Scd2_SH3_2"/>
</dbReference>
<dbReference type="AlphaFoldDB" id="A0A1E4T5A7"/>
<dbReference type="PANTHER" id="PTHR15706">
    <property type="entry name" value="SH3 MULTIPLE DOMAIN"/>
    <property type="match status" value="1"/>
</dbReference>
<dbReference type="InterPro" id="IPR036871">
    <property type="entry name" value="PX_dom_sf"/>
</dbReference>
<dbReference type="SUPFAM" id="SSF50044">
    <property type="entry name" value="SH3-domain"/>
    <property type="match status" value="2"/>
</dbReference>
<dbReference type="Proteomes" id="UP000094801">
    <property type="component" value="Unassembled WGS sequence"/>
</dbReference>
<feature type="region of interest" description="Disordered" evidence="4">
    <location>
        <begin position="247"/>
        <end position="274"/>
    </location>
</feature>
<feature type="region of interest" description="Disordered" evidence="4">
    <location>
        <begin position="1"/>
        <end position="32"/>
    </location>
</feature>
<dbReference type="SUPFAM" id="SSF64268">
    <property type="entry name" value="PX domain"/>
    <property type="match status" value="1"/>
</dbReference>
<evidence type="ECO:0000256" key="1">
    <source>
        <dbReference type="ARBA" id="ARBA00022443"/>
    </source>
</evidence>
<evidence type="ECO:0000256" key="2">
    <source>
        <dbReference type="ARBA" id="ARBA00022737"/>
    </source>
</evidence>
<feature type="domain" description="SH3" evidence="5">
    <location>
        <begin position="149"/>
        <end position="211"/>
    </location>
</feature>
<dbReference type="InterPro" id="IPR001683">
    <property type="entry name" value="PX_dom"/>
</dbReference>
<dbReference type="Pfam" id="PF00787">
    <property type="entry name" value="PX"/>
    <property type="match status" value="1"/>
</dbReference>
<feature type="domain" description="PX" evidence="6">
    <location>
        <begin position="284"/>
        <end position="408"/>
    </location>
</feature>
<dbReference type="EMBL" id="KV453849">
    <property type="protein sequence ID" value="ODV86848.1"/>
    <property type="molecule type" value="Genomic_DNA"/>
</dbReference>
<evidence type="ECO:0000259" key="5">
    <source>
        <dbReference type="PROSITE" id="PS50002"/>
    </source>
</evidence>
<dbReference type="InterPro" id="IPR001452">
    <property type="entry name" value="SH3_domain"/>
</dbReference>
<dbReference type="PANTHER" id="PTHR15706:SF2">
    <property type="entry name" value="SH3 AND PX DOMAIN-CONTAINING PROTEIN 2A"/>
    <property type="match status" value="1"/>
</dbReference>
<feature type="region of interest" description="Disordered" evidence="4">
    <location>
        <begin position="446"/>
        <end position="515"/>
    </location>
</feature>
<dbReference type="CDD" id="cd06890">
    <property type="entry name" value="PX_Bem1p"/>
    <property type="match status" value="1"/>
</dbReference>
<name>A0A1E4T5A7_9ASCO</name>
<dbReference type="Pfam" id="PF00018">
    <property type="entry name" value="SH3_1"/>
    <property type="match status" value="2"/>
</dbReference>
<dbReference type="InterPro" id="IPR036028">
    <property type="entry name" value="SH3-like_dom_sf"/>
</dbReference>
<dbReference type="STRING" id="983967.A0A1E4T5A7"/>
<feature type="compositionally biased region" description="Polar residues" evidence="4">
    <location>
        <begin position="22"/>
        <end position="32"/>
    </location>
</feature>
<dbReference type="SMART" id="SM00326">
    <property type="entry name" value="SH3"/>
    <property type="match status" value="2"/>
</dbReference>
<feature type="region of interest" description="Disordered" evidence="4">
    <location>
        <begin position="109"/>
        <end position="142"/>
    </location>
</feature>
<gene>
    <name evidence="7" type="ORF">CANARDRAFT_196156</name>
</gene>
<reference evidence="8" key="1">
    <citation type="submission" date="2016-04" db="EMBL/GenBank/DDBJ databases">
        <title>Comparative genomics of biotechnologically important yeasts.</title>
        <authorList>
            <consortium name="DOE Joint Genome Institute"/>
            <person name="Riley R."/>
            <person name="Haridas S."/>
            <person name="Wolfe K.H."/>
            <person name="Lopes M.R."/>
            <person name="Hittinger C.T."/>
            <person name="Goker M."/>
            <person name="Salamov A."/>
            <person name="Wisecaver J."/>
            <person name="Long T.M."/>
            <person name="Aerts A.L."/>
            <person name="Barry K."/>
            <person name="Choi C."/>
            <person name="Clum A."/>
            <person name="Coughlan A.Y."/>
            <person name="Deshpande S."/>
            <person name="Douglass A.P."/>
            <person name="Hanson S.J."/>
            <person name="Klenk H.-P."/>
            <person name="Labutti K."/>
            <person name="Lapidus A."/>
            <person name="Lindquist E."/>
            <person name="Lipzen A."/>
            <person name="Meier-Kolthoff J.P."/>
            <person name="Ohm R.A."/>
            <person name="Otillar R.P."/>
            <person name="Pangilinan J."/>
            <person name="Peng Y."/>
            <person name="Rokas A."/>
            <person name="Rosa C.A."/>
            <person name="Scheuner C."/>
            <person name="Sibirny A.A."/>
            <person name="Slot J.C."/>
            <person name="Stielow J.B."/>
            <person name="Sun H."/>
            <person name="Kurtzman C.P."/>
            <person name="Blackwell M."/>
            <person name="Grigoriev I.V."/>
            <person name="Jeffries T.W."/>
        </authorList>
    </citation>
    <scope>NUCLEOTIDE SEQUENCE [LARGE SCALE GENOMIC DNA]</scope>
    <source>
        <strain evidence="8">NRRL YB-2248</strain>
    </source>
</reference>
<dbReference type="InterPro" id="IPR035550">
    <property type="entry name" value="Bem1/Scd2_PX"/>
</dbReference>
<dbReference type="Gene3D" id="3.10.20.90">
    <property type="entry name" value="Phosphatidylinositol 3-kinase Catalytic Subunit, Chain A, domain 1"/>
    <property type="match status" value="1"/>
</dbReference>
<dbReference type="GO" id="GO:0005737">
    <property type="term" value="C:cytoplasm"/>
    <property type="evidence" value="ECO:0007669"/>
    <property type="project" value="TreeGrafter"/>
</dbReference>
<feature type="compositionally biased region" description="Polar residues" evidence="4">
    <location>
        <begin position="453"/>
        <end position="482"/>
    </location>
</feature>